<reference evidence="2 3" key="1">
    <citation type="submission" date="2021-01" db="EMBL/GenBank/DDBJ databases">
        <title>Whole genome shotgun sequence of Actinoplanes couchii NBRC 106145.</title>
        <authorList>
            <person name="Komaki H."/>
            <person name="Tamura T."/>
        </authorList>
    </citation>
    <scope>NUCLEOTIDE SEQUENCE [LARGE SCALE GENOMIC DNA]</scope>
    <source>
        <strain evidence="2 3">NBRC 106145</strain>
    </source>
</reference>
<sequence>MRPGNADNVAPGIAVARARPRGKRTARLPCRCRTRLGAWIPGSGCRARPGRSSPRGLPGTNPDPTDIAVRRPPTSGRSRSRIRLFDGHYLSAVNGGGRTSGAFDSDKVTPSTNETSTLDCNA</sequence>
<evidence type="ECO:0000313" key="2">
    <source>
        <dbReference type="EMBL" id="GID58883.1"/>
    </source>
</evidence>
<dbReference type="EMBL" id="BOMG01000092">
    <property type="protein sequence ID" value="GID58883.1"/>
    <property type="molecule type" value="Genomic_DNA"/>
</dbReference>
<name>A0ABQ3XK51_9ACTN</name>
<evidence type="ECO:0000256" key="1">
    <source>
        <dbReference type="SAM" id="MobiDB-lite"/>
    </source>
</evidence>
<organism evidence="2 3">
    <name type="scientific">Actinoplanes couchii</name>
    <dbReference type="NCBI Taxonomy" id="403638"/>
    <lineage>
        <taxon>Bacteria</taxon>
        <taxon>Bacillati</taxon>
        <taxon>Actinomycetota</taxon>
        <taxon>Actinomycetes</taxon>
        <taxon>Micromonosporales</taxon>
        <taxon>Micromonosporaceae</taxon>
        <taxon>Actinoplanes</taxon>
    </lineage>
</organism>
<accession>A0ABQ3XK51</accession>
<protein>
    <submittedName>
        <fullName evidence="2">Uncharacterized protein</fullName>
    </submittedName>
</protein>
<comment type="caution">
    <text evidence="2">The sequence shown here is derived from an EMBL/GenBank/DDBJ whole genome shotgun (WGS) entry which is preliminary data.</text>
</comment>
<feature type="region of interest" description="Disordered" evidence="1">
    <location>
        <begin position="1"/>
        <end position="26"/>
    </location>
</feature>
<feature type="region of interest" description="Disordered" evidence="1">
    <location>
        <begin position="95"/>
        <end position="122"/>
    </location>
</feature>
<dbReference type="Proteomes" id="UP000612282">
    <property type="component" value="Unassembled WGS sequence"/>
</dbReference>
<feature type="region of interest" description="Disordered" evidence="1">
    <location>
        <begin position="41"/>
        <end position="79"/>
    </location>
</feature>
<gene>
    <name evidence="2" type="ORF">Aco03nite_072870</name>
</gene>
<keyword evidence="3" id="KW-1185">Reference proteome</keyword>
<evidence type="ECO:0000313" key="3">
    <source>
        <dbReference type="Proteomes" id="UP000612282"/>
    </source>
</evidence>
<feature type="compositionally biased region" description="Polar residues" evidence="1">
    <location>
        <begin position="108"/>
        <end position="122"/>
    </location>
</feature>
<proteinExistence type="predicted"/>